<proteinExistence type="inferred from homology"/>
<protein>
    <submittedName>
        <fullName evidence="13">Uncharacterized protein</fullName>
    </submittedName>
</protein>
<organism evidence="13 14">
    <name type="scientific">Magallana gigas</name>
    <name type="common">Pacific oyster</name>
    <name type="synonym">Crassostrea gigas</name>
    <dbReference type="NCBI Taxonomy" id="29159"/>
    <lineage>
        <taxon>Eukaryota</taxon>
        <taxon>Metazoa</taxon>
        <taxon>Spiralia</taxon>
        <taxon>Lophotrochozoa</taxon>
        <taxon>Mollusca</taxon>
        <taxon>Bivalvia</taxon>
        <taxon>Autobranchia</taxon>
        <taxon>Pteriomorphia</taxon>
        <taxon>Ostreida</taxon>
        <taxon>Ostreoidea</taxon>
        <taxon>Ostreidae</taxon>
        <taxon>Magallana</taxon>
    </lineage>
</organism>
<keyword evidence="4" id="KW-0732">Signal</keyword>
<evidence type="ECO:0000256" key="7">
    <source>
        <dbReference type="ARBA" id="ARBA00023027"/>
    </source>
</evidence>
<evidence type="ECO:0000256" key="3">
    <source>
        <dbReference type="ARBA" id="ARBA00022692"/>
    </source>
</evidence>
<keyword evidence="8 10" id="KW-0472">Membrane</keyword>
<evidence type="ECO:0000256" key="2">
    <source>
        <dbReference type="ARBA" id="ARBA00009752"/>
    </source>
</evidence>
<evidence type="ECO:0000313" key="13">
    <source>
        <dbReference type="EnsemblMetazoa" id="G25146.1:cds"/>
    </source>
</evidence>
<comment type="subcellular location">
    <subcellularLocation>
        <location evidence="1">Membrane</location>
    </subcellularLocation>
</comment>
<evidence type="ECO:0000256" key="8">
    <source>
        <dbReference type="ARBA" id="ARBA00023136"/>
    </source>
</evidence>
<dbReference type="InterPro" id="IPR013783">
    <property type="entry name" value="Ig-like_fold"/>
</dbReference>
<comment type="similarity">
    <text evidence="2">Belongs to the interleukin-1 receptor family.</text>
</comment>
<feature type="region of interest" description="Disordered" evidence="9">
    <location>
        <begin position="510"/>
        <end position="548"/>
    </location>
</feature>
<dbReference type="SMART" id="SM00409">
    <property type="entry name" value="IG"/>
    <property type="match status" value="1"/>
</dbReference>
<evidence type="ECO:0000256" key="4">
    <source>
        <dbReference type="ARBA" id="ARBA00022729"/>
    </source>
</evidence>
<dbReference type="PROSITE" id="PS50104">
    <property type="entry name" value="TIR"/>
    <property type="match status" value="1"/>
</dbReference>
<evidence type="ECO:0000256" key="10">
    <source>
        <dbReference type="SAM" id="Phobius"/>
    </source>
</evidence>
<sequence>MCLTVYVGVQVEFLQRKMKGNVVLLMLFTFISQSYSSIIRDNGRTFINLKRHQNFNKYQSCAEVHLAQSSLCCLMLEEIPSDCLQLLEALSLFSDFKSLNEELFIKDPLTEDTGWYNCSLWYQGYITDSYAREITVDERNQKTAPRVVQVDPESRVKYIKLGDSFNISCTFYVGNPNKNNPLGFSLERNWRFNGTDITDTEKTTYGFSTSANQTESMLLLTVNNATEEDLGTYQCVGSNALGSDHQNITVEIAQPGGDPTNILPLWAIISVGAGGFVLLLFLLTVGLLIRKRHQEKMEWPAPDTEHYDVPECELEYDVFISYSSEDEDWVKQELLKNLEAEGYKVYIDFKDFVPGMAIAENVLDAVYKSRKTIIVMSKNFLKSMWGQYELQQAHNKAIVKRDDVLVLIKFGKCKVPAKLMGKTFLDWTDKSVKPHFWGRLADFLGKPGDFQNSLESEEDKQKDLETENSISNCNNLLRMTSDYDSDFGDMESSEDVFLSPGSERLLGLQRQNALQSGERMTSASSRNRMSTETNSRVSCDDESQRLIS</sequence>
<dbReference type="EnsemblMetazoa" id="G25146.1">
    <property type="protein sequence ID" value="G25146.1:cds"/>
    <property type="gene ID" value="G25146"/>
</dbReference>
<dbReference type="GO" id="GO:0016787">
    <property type="term" value="F:hydrolase activity"/>
    <property type="evidence" value="ECO:0007669"/>
    <property type="project" value="UniProtKB-KW"/>
</dbReference>
<dbReference type="PANTHER" id="PTHR24365:SF541">
    <property type="entry name" value="PROTEIN TOLL-RELATED"/>
    <property type="match status" value="1"/>
</dbReference>
<evidence type="ECO:0000256" key="1">
    <source>
        <dbReference type="ARBA" id="ARBA00004370"/>
    </source>
</evidence>
<keyword evidence="6 10" id="KW-1133">Transmembrane helix</keyword>
<dbReference type="Pfam" id="PF00047">
    <property type="entry name" value="ig"/>
    <property type="match status" value="1"/>
</dbReference>
<dbReference type="PRINTS" id="PR01537">
    <property type="entry name" value="INTRLKN1R1F"/>
</dbReference>
<evidence type="ECO:0000256" key="5">
    <source>
        <dbReference type="ARBA" id="ARBA00022801"/>
    </source>
</evidence>
<dbReference type="Proteomes" id="UP000005408">
    <property type="component" value="Unassembled WGS sequence"/>
</dbReference>
<feature type="domain" description="TIR" evidence="11">
    <location>
        <begin position="314"/>
        <end position="444"/>
    </location>
</feature>
<dbReference type="SMART" id="SM00255">
    <property type="entry name" value="TIR"/>
    <property type="match status" value="1"/>
</dbReference>
<dbReference type="Pfam" id="PF13676">
    <property type="entry name" value="TIR_2"/>
    <property type="match status" value="1"/>
</dbReference>
<dbReference type="InterPro" id="IPR003599">
    <property type="entry name" value="Ig_sub"/>
</dbReference>
<evidence type="ECO:0000259" key="12">
    <source>
        <dbReference type="PROSITE" id="PS50835"/>
    </source>
</evidence>
<feature type="transmembrane region" description="Helical" evidence="10">
    <location>
        <begin position="265"/>
        <end position="289"/>
    </location>
</feature>
<evidence type="ECO:0000256" key="9">
    <source>
        <dbReference type="SAM" id="MobiDB-lite"/>
    </source>
</evidence>
<keyword evidence="14" id="KW-1185">Reference proteome</keyword>
<dbReference type="InterPro" id="IPR000157">
    <property type="entry name" value="TIR_dom"/>
</dbReference>
<keyword evidence="7" id="KW-0520">NAD</keyword>
<keyword evidence="5" id="KW-0378">Hydrolase</keyword>
<dbReference type="PANTHER" id="PTHR24365">
    <property type="entry name" value="TOLL-LIKE RECEPTOR"/>
    <property type="match status" value="1"/>
</dbReference>
<dbReference type="InterPro" id="IPR013151">
    <property type="entry name" value="Immunoglobulin_dom"/>
</dbReference>
<dbReference type="Gene3D" id="3.40.50.10140">
    <property type="entry name" value="Toll/interleukin-1 receptor homology (TIR) domain"/>
    <property type="match status" value="1"/>
</dbReference>
<evidence type="ECO:0000256" key="6">
    <source>
        <dbReference type="ARBA" id="ARBA00022989"/>
    </source>
</evidence>
<feature type="compositionally biased region" description="Basic and acidic residues" evidence="9">
    <location>
        <begin position="538"/>
        <end position="548"/>
    </location>
</feature>
<name>A0A8W8KSU0_MAGGI</name>
<feature type="compositionally biased region" description="Polar residues" evidence="9">
    <location>
        <begin position="510"/>
        <end position="537"/>
    </location>
</feature>
<evidence type="ECO:0000313" key="14">
    <source>
        <dbReference type="Proteomes" id="UP000005408"/>
    </source>
</evidence>
<dbReference type="GO" id="GO:0038023">
    <property type="term" value="F:signaling receptor activity"/>
    <property type="evidence" value="ECO:0007669"/>
    <property type="project" value="TreeGrafter"/>
</dbReference>
<dbReference type="InterPro" id="IPR007110">
    <property type="entry name" value="Ig-like_dom"/>
</dbReference>
<dbReference type="InterPro" id="IPR035897">
    <property type="entry name" value="Toll_tir_struct_dom_sf"/>
</dbReference>
<evidence type="ECO:0000259" key="11">
    <source>
        <dbReference type="PROSITE" id="PS50104"/>
    </source>
</evidence>
<accession>A0A8W8KSU0</accession>
<dbReference type="InterPro" id="IPR036179">
    <property type="entry name" value="Ig-like_dom_sf"/>
</dbReference>
<dbReference type="GO" id="GO:0007165">
    <property type="term" value="P:signal transduction"/>
    <property type="evidence" value="ECO:0007669"/>
    <property type="project" value="InterPro"/>
</dbReference>
<reference evidence="13" key="1">
    <citation type="submission" date="2022-08" db="UniProtKB">
        <authorList>
            <consortium name="EnsemblMetazoa"/>
        </authorList>
    </citation>
    <scope>IDENTIFICATION</scope>
    <source>
        <strain evidence="13">05x7-T-G4-1.051#20</strain>
    </source>
</reference>
<dbReference type="SUPFAM" id="SSF52200">
    <property type="entry name" value="Toll/Interleukin receptor TIR domain"/>
    <property type="match status" value="1"/>
</dbReference>
<dbReference type="PROSITE" id="PS50835">
    <property type="entry name" value="IG_LIKE"/>
    <property type="match status" value="1"/>
</dbReference>
<dbReference type="SUPFAM" id="SSF48726">
    <property type="entry name" value="Immunoglobulin"/>
    <property type="match status" value="1"/>
</dbReference>
<keyword evidence="3 10" id="KW-0812">Transmembrane</keyword>
<dbReference type="AlphaFoldDB" id="A0A8W8KSU0"/>
<dbReference type="GO" id="GO:0005886">
    <property type="term" value="C:plasma membrane"/>
    <property type="evidence" value="ECO:0007669"/>
    <property type="project" value="TreeGrafter"/>
</dbReference>
<feature type="domain" description="Ig-like" evidence="12">
    <location>
        <begin position="145"/>
        <end position="253"/>
    </location>
</feature>
<dbReference type="Gene3D" id="2.60.40.10">
    <property type="entry name" value="Immunoglobulins"/>
    <property type="match status" value="1"/>
</dbReference>